<dbReference type="CDD" id="cd05289">
    <property type="entry name" value="MDR_like_2"/>
    <property type="match status" value="1"/>
</dbReference>
<dbReference type="InterPro" id="IPR013154">
    <property type="entry name" value="ADH-like_N"/>
</dbReference>
<dbReference type="SUPFAM" id="SSF50129">
    <property type="entry name" value="GroES-like"/>
    <property type="match status" value="1"/>
</dbReference>
<dbReference type="EMBL" id="QWKP01000190">
    <property type="protein sequence ID" value="RHA40984.1"/>
    <property type="molecule type" value="Genomic_DNA"/>
</dbReference>
<dbReference type="RefSeq" id="WP_118767153.1">
    <property type="nucleotide sequence ID" value="NZ_QWKP01000190.1"/>
</dbReference>
<dbReference type="InterPro" id="IPR011032">
    <property type="entry name" value="GroES-like_sf"/>
</dbReference>
<organism evidence="2 3">
    <name type="scientific">Cellulomonas rhizosphaerae</name>
    <dbReference type="NCBI Taxonomy" id="2293719"/>
    <lineage>
        <taxon>Bacteria</taxon>
        <taxon>Bacillati</taxon>
        <taxon>Actinomycetota</taxon>
        <taxon>Actinomycetes</taxon>
        <taxon>Micrococcales</taxon>
        <taxon>Cellulomonadaceae</taxon>
        <taxon>Cellulomonas</taxon>
    </lineage>
</organism>
<dbReference type="SMART" id="SM00829">
    <property type="entry name" value="PKS_ER"/>
    <property type="match status" value="1"/>
</dbReference>
<dbReference type="Proteomes" id="UP000283374">
    <property type="component" value="Unassembled WGS sequence"/>
</dbReference>
<name>A0A413RLN4_9CELL</name>
<sequence>MKAIRFHQTGSSEVLRYEDVNQPTPGSGEVRIRVAGSAFNPADGGIRGGFLPIPITLPHTPGYDVSGTIDAVGEGVSARTVGEHVVGFLPMTADGSAAQYVVAPADAVVAAPTSIPLADAAALPSVALTASQALFEAGQLTAGQRIVINGAGGPVGGYAVQLAKRAGAYVIATASPRSRDAVAAAGADEIVDHTATTLLDSLTEPVDVLLNLAPITADGFAALVPWVRDGGVVVSTTPMVTTPGDGARNVRAVTIYVHPNAEVLAGLVGLVDSGDLHVTVAQRVALSELPTIHEQADAGAIHGKVVVVPPAA</sequence>
<dbReference type="AlphaFoldDB" id="A0A413RLN4"/>
<feature type="domain" description="Enoyl reductase (ER)" evidence="1">
    <location>
        <begin position="10"/>
        <end position="307"/>
    </location>
</feature>
<dbReference type="InterPro" id="IPR036291">
    <property type="entry name" value="NAD(P)-bd_dom_sf"/>
</dbReference>
<dbReference type="Pfam" id="PF13602">
    <property type="entry name" value="ADH_zinc_N_2"/>
    <property type="match status" value="1"/>
</dbReference>
<reference evidence="2 3" key="1">
    <citation type="submission" date="2018-08" db="EMBL/GenBank/DDBJ databases">
        <title>Cellulomonas rhizosphaerae sp. nov., a novel actinomycete isolated from soil.</title>
        <authorList>
            <person name="Tian Y."/>
        </authorList>
    </citation>
    <scope>NUCLEOTIDE SEQUENCE [LARGE SCALE GENOMIC DNA]</scope>
    <source>
        <strain evidence="2 3">NEAU-TCZ24</strain>
    </source>
</reference>
<dbReference type="Gene3D" id="3.90.180.10">
    <property type="entry name" value="Medium-chain alcohol dehydrogenases, catalytic domain"/>
    <property type="match status" value="1"/>
</dbReference>
<dbReference type="Pfam" id="PF08240">
    <property type="entry name" value="ADH_N"/>
    <property type="match status" value="1"/>
</dbReference>
<dbReference type="Gene3D" id="3.40.50.720">
    <property type="entry name" value="NAD(P)-binding Rossmann-like Domain"/>
    <property type="match status" value="1"/>
</dbReference>
<proteinExistence type="predicted"/>
<dbReference type="OrthoDB" id="3175656at2"/>
<dbReference type="GO" id="GO:0016491">
    <property type="term" value="F:oxidoreductase activity"/>
    <property type="evidence" value="ECO:0007669"/>
    <property type="project" value="InterPro"/>
</dbReference>
<evidence type="ECO:0000259" key="1">
    <source>
        <dbReference type="SMART" id="SM00829"/>
    </source>
</evidence>
<dbReference type="SUPFAM" id="SSF51735">
    <property type="entry name" value="NAD(P)-binding Rossmann-fold domains"/>
    <property type="match status" value="1"/>
</dbReference>
<protein>
    <submittedName>
        <fullName evidence="2">NADP-dependent oxidoreductase</fullName>
    </submittedName>
</protein>
<dbReference type="InterPro" id="IPR020843">
    <property type="entry name" value="ER"/>
</dbReference>
<evidence type="ECO:0000313" key="3">
    <source>
        <dbReference type="Proteomes" id="UP000283374"/>
    </source>
</evidence>
<dbReference type="PANTHER" id="PTHR44013:SF1">
    <property type="entry name" value="ZINC-TYPE ALCOHOL DEHYDROGENASE-LIKE PROTEIN C16A3.02C"/>
    <property type="match status" value="1"/>
</dbReference>
<dbReference type="InterPro" id="IPR052733">
    <property type="entry name" value="Chloroplast_QOR"/>
</dbReference>
<evidence type="ECO:0000313" key="2">
    <source>
        <dbReference type="EMBL" id="RHA40984.1"/>
    </source>
</evidence>
<gene>
    <name evidence="2" type="ORF">D1825_09345</name>
</gene>
<accession>A0A413RLN4</accession>
<dbReference type="PANTHER" id="PTHR44013">
    <property type="entry name" value="ZINC-TYPE ALCOHOL DEHYDROGENASE-LIKE PROTEIN C16A3.02C"/>
    <property type="match status" value="1"/>
</dbReference>
<comment type="caution">
    <text evidence="2">The sequence shown here is derived from an EMBL/GenBank/DDBJ whole genome shotgun (WGS) entry which is preliminary data.</text>
</comment>
<keyword evidence="3" id="KW-1185">Reference proteome</keyword>